<dbReference type="PANTHER" id="PTHR22743">
    <property type="entry name" value="MEPRIN/TRAF-LIKE MATH FAMILY-C.ELEGANS"/>
    <property type="match status" value="1"/>
</dbReference>
<dbReference type="InterPro" id="IPR000210">
    <property type="entry name" value="BTB/POZ_dom"/>
</dbReference>
<dbReference type="Pfam" id="PF00651">
    <property type="entry name" value="BTB"/>
    <property type="match status" value="1"/>
</dbReference>
<dbReference type="Gene3D" id="3.30.710.10">
    <property type="entry name" value="Potassium Channel Kv1.1, Chain A"/>
    <property type="match status" value="1"/>
</dbReference>
<gene>
    <name evidence="2" type="ORF">CYNAS_LOCUS5208</name>
</gene>
<accession>A0AA36DT64</accession>
<protein>
    <recommendedName>
        <fullName evidence="1">BTB domain-containing protein</fullName>
    </recommendedName>
</protein>
<dbReference type="EMBL" id="CATQJL010000112">
    <property type="protein sequence ID" value="CAJ0593225.1"/>
    <property type="molecule type" value="Genomic_DNA"/>
</dbReference>
<dbReference type="SMART" id="SM00225">
    <property type="entry name" value="BTB"/>
    <property type="match status" value="1"/>
</dbReference>
<comment type="caution">
    <text evidence="2">The sequence shown here is derived from an EMBL/GenBank/DDBJ whole genome shotgun (WGS) entry which is preliminary data.</text>
</comment>
<evidence type="ECO:0000259" key="1">
    <source>
        <dbReference type="SMART" id="SM00225"/>
    </source>
</evidence>
<sequence length="404" mass="45516">MKTRHPVRPDTALTERKDGAVADTNYDVHYDVFLICTVLSHTHSPGEALILTHSDAGYCVAKQKFSGFEWEAKPTIHKDHVAITLWCNPEVETDSWRCAALITVYSCSSVDNGTTLLYRCSHIFHNEYRSTSIIIPRFELYNNGSLGILSTSREAAMTGLKFTKPTEFNNTCIAFKNSDMRVFVNKEYLMMNSQKFATLFTPERAESPASNLDKSESGDDFDILSSRASMPEQPLRDDSVLDVNLLSSHGDGVPSPAVCEERVFLLEDVNIKDFIAFLETIYPPFHNITGENVESVLPTAFRFDVEHILKKCENYLRTEDARKSFGLFQRLVFATTYKMGSLQNDCLTLLQNSRDVLLLLDDPRVKNASPDLRYLLLETLHKRFRSEAGTSPSEADGASTTSNF</sequence>
<dbReference type="SUPFAM" id="SSF54695">
    <property type="entry name" value="POZ domain"/>
    <property type="match status" value="1"/>
</dbReference>
<evidence type="ECO:0000313" key="2">
    <source>
        <dbReference type="EMBL" id="CAJ0593225.1"/>
    </source>
</evidence>
<evidence type="ECO:0000313" key="3">
    <source>
        <dbReference type="Proteomes" id="UP001176961"/>
    </source>
</evidence>
<proteinExistence type="predicted"/>
<name>A0AA36DT64_CYLNA</name>
<dbReference type="InterPro" id="IPR011333">
    <property type="entry name" value="SKP1/BTB/POZ_sf"/>
</dbReference>
<feature type="domain" description="BTB" evidence="1">
    <location>
        <begin position="171"/>
        <end position="320"/>
    </location>
</feature>
<reference evidence="2" key="1">
    <citation type="submission" date="2023-07" db="EMBL/GenBank/DDBJ databases">
        <authorList>
            <consortium name="CYATHOMIX"/>
        </authorList>
    </citation>
    <scope>NUCLEOTIDE SEQUENCE</scope>
    <source>
        <strain evidence="2">N/A</strain>
    </source>
</reference>
<organism evidence="2 3">
    <name type="scientific">Cylicocyclus nassatus</name>
    <name type="common">Nematode worm</name>
    <dbReference type="NCBI Taxonomy" id="53992"/>
    <lineage>
        <taxon>Eukaryota</taxon>
        <taxon>Metazoa</taxon>
        <taxon>Ecdysozoa</taxon>
        <taxon>Nematoda</taxon>
        <taxon>Chromadorea</taxon>
        <taxon>Rhabditida</taxon>
        <taxon>Rhabditina</taxon>
        <taxon>Rhabditomorpha</taxon>
        <taxon>Strongyloidea</taxon>
        <taxon>Strongylidae</taxon>
        <taxon>Cylicocyclus</taxon>
    </lineage>
</organism>
<dbReference type="InterPro" id="IPR052664">
    <property type="entry name" value="BTB-MATH_domain_protein"/>
</dbReference>
<keyword evidence="3" id="KW-1185">Reference proteome</keyword>
<dbReference type="PANTHER" id="PTHR22743:SF168">
    <property type="entry name" value="BTB DOMAIN-CONTAINING PROTEIN"/>
    <property type="match status" value="1"/>
</dbReference>
<dbReference type="AlphaFoldDB" id="A0AA36DT64"/>
<dbReference type="Proteomes" id="UP001176961">
    <property type="component" value="Unassembled WGS sequence"/>
</dbReference>